<feature type="transmembrane region" description="Helical" evidence="5">
    <location>
        <begin position="384"/>
        <end position="405"/>
    </location>
</feature>
<feature type="transmembrane region" description="Helical" evidence="5">
    <location>
        <begin position="360"/>
        <end position="378"/>
    </location>
</feature>
<dbReference type="InterPro" id="IPR036259">
    <property type="entry name" value="MFS_trans_sf"/>
</dbReference>
<keyword evidence="8" id="KW-1185">Reference proteome</keyword>
<evidence type="ECO:0000256" key="2">
    <source>
        <dbReference type="ARBA" id="ARBA00022692"/>
    </source>
</evidence>
<dbReference type="Proteomes" id="UP000254000">
    <property type="component" value="Unassembled WGS sequence"/>
</dbReference>
<keyword evidence="4 5" id="KW-0472">Membrane</keyword>
<feature type="transmembrane region" description="Helical" evidence="5">
    <location>
        <begin position="46"/>
        <end position="68"/>
    </location>
</feature>
<keyword evidence="3 5" id="KW-1133">Transmembrane helix</keyword>
<sequence length="422" mass="44726">MSTAAQARLWTKDFTLGTAVNFLLMVNYYGLMVVVADYAMKTYDAPAATAGLAASIFIIGALAARLVSGRIMDKVGRKRLLVAGAIGEVVFSVLYLAGLGLAPLFAIRLLHGFAYGVCSTTIGTIVTALVPDSRKGEGVGYYMLSVTLGAAIGPFLGMFLSQNAGFFPLFVTTAVVAGLSLLAAAQLKVPEAAQESDEDIEEAAEEIARDERDERAGDFRVPRFDLGNYLESSVLPIGAVCALLFFCYSSLLAFLTPFAAESGLAQPASFFFVVYAVATFVTRPFTGKLFDRKGDRVVMVPAFVAFIVGMGLLATVYRPAAMLIAAALLGFGVGTVQASGLALAVRIAPDERLGLANSTFYILLDVGVGLGPLLLGLVQPVLGFRGLFEAMSLVAIVALAAYLFVSRKRGTMRRRLKEADEP</sequence>
<gene>
    <name evidence="7" type="ORF">C1877_11040</name>
</gene>
<evidence type="ECO:0000256" key="3">
    <source>
        <dbReference type="ARBA" id="ARBA00022989"/>
    </source>
</evidence>
<reference evidence="7 8" key="1">
    <citation type="journal article" date="2018" name="Elife">
        <title>Discovery and characterization of a prevalent human gut bacterial enzyme sufficient for the inactivation of a family of plant toxins.</title>
        <authorList>
            <person name="Koppel N."/>
            <person name="Bisanz J.E."/>
            <person name="Pandelia M.E."/>
            <person name="Turnbaugh P.J."/>
            <person name="Balskus E.P."/>
        </authorList>
    </citation>
    <scope>NUCLEOTIDE SEQUENCE [LARGE SCALE GENOMIC DNA]</scope>
    <source>
        <strain evidence="7 8">3C</strain>
    </source>
</reference>
<dbReference type="GeneID" id="78360228"/>
<dbReference type="InterPro" id="IPR020846">
    <property type="entry name" value="MFS_dom"/>
</dbReference>
<feature type="transmembrane region" description="Helical" evidence="5">
    <location>
        <begin position="233"/>
        <end position="255"/>
    </location>
</feature>
<dbReference type="PROSITE" id="PS00216">
    <property type="entry name" value="SUGAR_TRANSPORT_1"/>
    <property type="match status" value="1"/>
</dbReference>
<dbReference type="InterPro" id="IPR052714">
    <property type="entry name" value="MFS_Exporter"/>
</dbReference>
<protein>
    <submittedName>
        <fullName evidence="7">MFS transporter</fullName>
    </submittedName>
</protein>
<dbReference type="GO" id="GO:0022857">
    <property type="term" value="F:transmembrane transporter activity"/>
    <property type="evidence" value="ECO:0007669"/>
    <property type="project" value="InterPro"/>
</dbReference>
<dbReference type="OrthoDB" id="9814001at2"/>
<dbReference type="CDD" id="cd17489">
    <property type="entry name" value="MFS_YfcJ_like"/>
    <property type="match status" value="1"/>
</dbReference>
<dbReference type="SUPFAM" id="SSF103473">
    <property type="entry name" value="MFS general substrate transporter"/>
    <property type="match status" value="1"/>
</dbReference>
<feature type="transmembrane region" description="Helical" evidence="5">
    <location>
        <begin position="142"/>
        <end position="160"/>
    </location>
</feature>
<feature type="transmembrane region" description="Helical" evidence="5">
    <location>
        <begin position="267"/>
        <end position="285"/>
    </location>
</feature>
<dbReference type="PANTHER" id="PTHR23531:SF1">
    <property type="entry name" value="QUINOLENE RESISTANCE PROTEIN NORA"/>
    <property type="match status" value="1"/>
</dbReference>
<feature type="domain" description="Major facilitator superfamily (MFS) profile" evidence="6">
    <location>
        <begin position="14"/>
        <end position="410"/>
    </location>
</feature>
<dbReference type="EMBL" id="PPTS01000006">
    <property type="protein sequence ID" value="RDB64241.1"/>
    <property type="molecule type" value="Genomic_DNA"/>
</dbReference>
<accession>A0A369LXI8</accession>
<keyword evidence="2 5" id="KW-0812">Transmembrane</keyword>
<feature type="transmembrane region" description="Helical" evidence="5">
    <location>
        <begin position="323"/>
        <end position="348"/>
    </location>
</feature>
<evidence type="ECO:0000256" key="1">
    <source>
        <dbReference type="ARBA" id="ARBA00004651"/>
    </source>
</evidence>
<dbReference type="PANTHER" id="PTHR23531">
    <property type="entry name" value="QUINOLENE RESISTANCE PROTEIN NORA"/>
    <property type="match status" value="1"/>
</dbReference>
<dbReference type="PROSITE" id="PS50850">
    <property type="entry name" value="MFS"/>
    <property type="match status" value="1"/>
</dbReference>
<dbReference type="RefSeq" id="WP_114569175.1">
    <property type="nucleotide sequence ID" value="NZ_CABMMS010000006.1"/>
</dbReference>
<feature type="transmembrane region" description="Helical" evidence="5">
    <location>
        <begin position="112"/>
        <end position="130"/>
    </location>
</feature>
<evidence type="ECO:0000256" key="5">
    <source>
        <dbReference type="SAM" id="Phobius"/>
    </source>
</evidence>
<evidence type="ECO:0000313" key="8">
    <source>
        <dbReference type="Proteomes" id="UP000254000"/>
    </source>
</evidence>
<dbReference type="GO" id="GO:0005886">
    <property type="term" value="C:plasma membrane"/>
    <property type="evidence" value="ECO:0007669"/>
    <property type="project" value="UniProtKB-SubCell"/>
</dbReference>
<dbReference type="InterPro" id="IPR005829">
    <property type="entry name" value="Sugar_transporter_CS"/>
</dbReference>
<feature type="transmembrane region" description="Helical" evidence="5">
    <location>
        <begin position="20"/>
        <end position="40"/>
    </location>
</feature>
<name>A0A369LXI8_9ACTN</name>
<organism evidence="7 8">
    <name type="scientific">Gordonibacter pamelaeae</name>
    <dbReference type="NCBI Taxonomy" id="471189"/>
    <lineage>
        <taxon>Bacteria</taxon>
        <taxon>Bacillati</taxon>
        <taxon>Actinomycetota</taxon>
        <taxon>Coriobacteriia</taxon>
        <taxon>Eggerthellales</taxon>
        <taxon>Eggerthellaceae</taxon>
        <taxon>Gordonibacter</taxon>
    </lineage>
</organism>
<evidence type="ECO:0000256" key="4">
    <source>
        <dbReference type="ARBA" id="ARBA00023136"/>
    </source>
</evidence>
<feature type="transmembrane region" description="Helical" evidence="5">
    <location>
        <begin position="297"/>
        <end position="317"/>
    </location>
</feature>
<comment type="caution">
    <text evidence="7">The sequence shown here is derived from an EMBL/GenBank/DDBJ whole genome shotgun (WGS) entry which is preliminary data.</text>
</comment>
<dbReference type="InterPro" id="IPR011701">
    <property type="entry name" value="MFS"/>
</dbReference>
<evidence type="ECO:0000313" key="7">
    <source>
        <dbReference type="EMBL" id="RDB64241.1"/>
    </source>
</evidence>
<evidence type="ECO:0000259" key="6">
    <source>
        <dbReference type="PROSITE" id="PS50850"/>
    </source>
</evidence>
<dbReference type="Pfam" id="PF07690">
    <property type="entry name" value="MFS_1"/>
    <property type="match status" value="2"/>
</dbReference>
<dbReference type="Gene3D" id="1.20.1250.20">
    <property type="entry name" value="MFS general substrate transporter like domains"/>
    <property type="match status" value="2"/>
</dbReference>
<comment type="subcellular location">
    <subcellularLocation>
        <location evidence="1">Cell membrane</location>
        <topology evidence="1">Multi-pass membrane protein</topology>
    </subcellularLocation>
</comment>
<proteinExistence type="predicted"/>
<dbReference type="AlphaFoldDB" id="A0A369LXI8"/>
<feature type="transmembrane region" description="Helical" evidence="5">
    <location>
        <begin position="166"/>
        <end position="185"/>
    </location>
</feature>
<feature type="transmembrane region" description="Helical" evidence="5">
    <location>
        <begin position="80"/>
        <end position="106"/>
    </location>
</feature>